<dbReference type="PANTHER" id="PTHR33933">
    <property type="entry name" value="NUCLEOTIDYLTRANSFERASE"/>
    <property type="match status" value="1"/>
</dbReference>
<evidence type="ECO:0000313" key="2">
    <source>
        <dbReference type="EMBL" id="GAG07950.1"/>
    </source>
</evidence>
<accession>X0UQL4</accession>
<name>X0UQL4_9ZZZZ</name>
<dbReference type="AlphaFoldDB" id="X0UQL4"/>
<dbReference type="CDD" id="cd05403">
    <property type="entry name" value="NT_KNTase_like"/>
    <property type="match status" value="1"/>
</dbReference>
<dbReference type="SUPFAM" id="SSF81301">
    <property type="entry name" value="Nucleotidyltransferase"/>
    <property type="match status" value="1"/>
</dbReference>
<dbReference type="Gene3D" id="3.30.460.10">
    <property type="entry name" value="Beta Polymerase, domain 2"/>
    <property type="match status" value="1"/>
</dbReference>
<dbReference type="InterPro" id="IPR041633">
    <property type="entry name" value="Polbeta"/>
</dbReference>
<dbReference type="InterPro" id="IPR043519">
    <property type="entry name" value="NT_sf"/>
</dbReference>
<proteinExistence type="predicted"/>
<gene>
    <name evidence="2" type="ORF">S01H1_40677</name>
</gene>
<protein>
    <recommendedName>
        <fullName evidence="1">Polymerase beta nucleotidyltransferase domain-containing protein</fullName>
    </recommendedName>
</protein>
<sequence length="104" mass="11988">MKIKRILSEFKQGLIEIYGNQLVDVLLYGSYARGDQRTDSDIDIAIILKGSIKPFKEIDRITEFSYDLSLKYSTLLSIHPISEVDYNLRNSPFMLNLREEGISI</sequence>
<dbReference type="InterPro" id="IPR052548">
    <property type="entry name" value="Type_VII_TA_antitoxin"/>
</dbReference>
<dbReference type="Pfam" id="PF18765">
    <property type="entry name" value="Polbeta"/>
    <property type="match status" value="1"/>
</dbReference>
<organism evidence="2">
    <name type="scientific">marine sediment metagenome</name>
    <dbReference type="NCBI Taxonomy" id="412755"/>
    <lineage>
        <taxon>unclassified sequences</taxon>
        <taxon>metagenomes</taxon>
        <taxon>ecological metagenomes</taxon>
    </lineage>
</organism>
<comment type="caution">
    <text evidence="2">The sequence shown here is derived from an EMBL/GenBank/DDBJ whole genome shotgun (WGS) entry which is preliminary data.</text>
</comment>
<dbReference type="EMBL" id="BARS01025769">
    <property type="protein sequence ID" value="GAG07950.1"/>
    <property type="molecule type" value="Genomic_DNA"/>
</dbReference>
<dbReference type="PANTHER" id="PTHR33933:SF1">
    <property type="entry name" value="PROTEIN ADENYLYLTRANSFERASE MNTA-RELATED"/>
    <property type="match status" value="1"/>
</dbReference>
<evidence type="ECO:0000259" key="1">
    <source>
        <dbReference type="Pfam" id="PF18765"/>
    </source>
</evidence>
<feature type="domain" description="Polymerase beta nucleotidyltransferase" evidence="1">
    <location>
        <begin position="22"/>
        <end position="102"/>
    </location>
</feature>
<reference evidence="2" key="1">
    <citation type="journal article" date="2014" name="Front. Microbiol.">
        <title>High frequency of phylogenetically diverse reductive dehalogenase-homologous genes in deep subseafloor sedimentary metagenomes.</title>
        <authorList>
            <person name="Kawai M."/>
            <person name="Futagami T."/>
            <person name="Toyoda A."/>
            <person name="Takaki Y."/>
            <person name="Nishi S."/>
            <person name="Hori S."/>
            <person name="Arai W."/>
            <person name="Tsubouchi T."/>
            <person name="Morono Y."/>
            <person name="Uchiyama I."/>
            <person name="Ito T."/>
            <person name="Fujiyama A."/>
            <person name="Inagaki F."/>
            <person name="Takami H."/>
        </authorList>
    </citation>
    <scope>NUCLEOTIDE SEQUENCE</scope>
    <source>
        <strain evidence="2">Expedition CK06-06</strain>
    </source>
</reference>